<evidence type="ECO:0000313" key="2">
    <source>
        <dbReference type="EMBL" id="EGC19183.1"/>
    </source>
</evidence>
<comment type="caution">
    <text evidence="2">The sequence shown here is derived from an EMBL/GenBank/DDBJ whole genome shotgun (WGS) entry which is preliminary data.</text>
</comment>
<name>F0F9M4_9BACT</name>
<dbReference type="HOGENOM" id="CLU_2438331_0_0_10"/>
<organism evidence="2 3">
    <name type="scientific">Prevotella multiformis DSM 16608</name>
    <dbReference type="NCBI Taxonomy" id="888743"/>
    <lineage>
        <taxon>Bacteria</taxon>
        <taxon>Pseudomonadati</taxon>
        <taxon>Bacteroidota</taxon>
        <taxon>Bacteroidia</taxon>
        <taxon>Bacteroidales</taxon>
        <taxon>Prevotellaceae</taxon>
        <taxon>Prevotella</taxon>
    </lineage>
</organism>
<reference evidence="2 3" key="1">
    <citation type="submission" date="2011-01" db="EMBL/GenBank/DDBJ databases">
        <authorList>
            <person name="Muzny D."/>
            <person name="Qin X."/>
            <person name="Deng J."/>
            <person name="Jiang H."/>
            <person name="Liu Y."/>
            <person name="Qu J."/>
            <person name="Song X.-Z."/>
            <person name="Zhang L."/>
            <person name="Thornton R."/>
            <person name="Coyle M."/>
            <person name="Francisco L."/>
            <person name="Jackson L."/>
            <person name="Javaid M."/>
            <person name="Korchina V."/>
            <person name="Kovar C."/>
            <person name="Mata R."/>
            <person name="Mathew T."/>
            <person name="Ngo R."/>
            <person name="Nguyen L."/>
            <person name="Nguyen N."/>
            <person name="Okwuonu G."/>
            <person name="Ongeri F."/>
            <person name="Pham C."/>
            <person name="Simmons D."/>
            <person name="Wilczek-Boney K."/>
            <person name="Hale W."/>
            <person name="Jakkamsetti A."/>
            <person name="Pham P."/>
            <person name="Ruth R."/>
            <person name="San Lucas F."/>
            <person name="Warren J."/>
            <person name="Zhang J."/>
            <person name="Zhao Z."/>
            <person name="Zhou C."/>
            <person name="Zhu D."/>
            <person name="Lee S."/>
            <person name="Bess C."/>
            <person name="Blankenburg K."/>
            <person name="Forbes L."/>
            <person name="Fu Q."/>
            <person name="Gubbala S."/>
            <person name="Hirani K."/>
            <person name="Jayaseelan J.C."/>
            <person name="Lara F."/>
            <person name="Munidasa M."/>
            <person name="Palculict T."/>
            <person name="Patil S."/>
            <person name="Pu L.-L."/>
            <person name="Saada N."/>
            <person name="Tang L."/>
            <person name="Weissenberger G."/>
            <person name="Zhu Y."/>
            <person name="Hemphill L."/>
            <person name="Shang Y."/>
            <person name="Youmans B."/>
            <person name="Ayvaz T."/>
            <person name="Ross M."/>
            <person name="Santibanez J."/>
            <person name="Aqrawi P."/>
            <person name="Gross S."/>
            <person name="Joshi V."/>
            <person name="Fowler G."/>
            <person name="Nazareth L."/>
            <person name="Reid J."/>
            <person name="Worley K."/>
            <person name="Petrosino J."/>
            <person name="Highlander S."/>
            <person name="Gibbs R."/>
        </authorList>
    </citation>
    <scope>NUCLEOTIDE SEQUENCE [LARGE SCALE GENOMIC DNA]</scope>
    <source>
        <strain evidence="2 3">DSM 16608</strain>
    </source>
</reference>
<feature type="region of interest" description="Disordered" evidence="1">
    <location>
        <begin position="1"/>
        <end position="36"/>
    </location>
</feature>
<dbReference type="STRING" id="888743.HMPREF9141_2291"/>
<sequence>MGSAQERMPEVPGTGTVGMVPEAERGAGKRLNGMLPEVGNRAGRCRRKQTRMQAVVRSGPVRRDWKCRIVNGNSCFPVPGNLSAGSFPLP</sequence>
<dbReference type="Proteomes" id="UP000005697">
    <property type="component" value="Unassembled WGS sequence"/>
</dbReference>
<dbReference type="AlphaFoldDB" id="F0F9M4"/>
<dbReference type="EMBL" id="AEWX01000032">
    <property type="protein sequence ID" value="EGC19183.1"/>
    <property type="molecule type" value="Genomic_DNA"/>
</dbReference>
<proteinExistence type="predicted"/>
<accession>F0F9M4</accession>
<keyword evidence="3" id="KW-1185">Reference proteome</keyword>
<protein>
    <submittedName>
        <fullName evidence="2">Uncharacterized protein</fullName>
    </submittedName>
</protein>
<evidence type="ECO:0000313" key="3">
    <source>
        <dbReference type="Proteomes" id="UP000005697"/>
    </source>
</evidence>
<gene>
    <name evidence="2" type="ORF">HMPREF9141_2291</name>
</gene>
<evidence type="ECO:0000256" key="1">
    <source>
        <dbReference type="SAM" id="MobiDB-lite"/>
    </source>
</evidence>